<dbReference type="KEGG" id="llh:I41_28790"/>
<dbReference type="Proteomes" id="UP000317909">
    <property type="component" value="Chromosome"/>
</dbReference>
<accession>A0A517TZ83</accession>
<evidence type="ECO:0008006" key="4">
    <source>
        <dbReference type="Google" id="ProtNLM"/>
    </source>
</evidence>
<feature type="compositionally biased region" description="Basic and acidic residues" evidence="1">
    <location>
        <begin position="226"/>
        <end position="235"/>
    </location>
</feature>
<dbReference type="Pfam" id="PF13578">
    <property type="entry name" value="Methyltransf_24"/>
    <property type="match status" value="1"/>
</dbReference>
<dbReference type="EMBL" id="CP036339">
    <property type="protein sequence ID" value="QDT73689.1"/>
    <property type="molecule type" value="Genomic_DNA"/>
</dbReference>
<protein>
    <recommendedName>
        <fullName evidence="4">Class I SAM-dependent methyltransferase</fullName>
    </recommendedName>
</protein>
<sequence>MHDLNGWIASLFEHPDLLRMGHAQRGVDLNLGLGWLYYAMGRILRPSVAVVIGSYRGFAPLVLARALADNSEGGCVCFIDPSFVDDFWKDEEKVRAYFASLGGANVTHHAATTQEFVASEAYRELDQIGLVFVDGYHSAEQARFDFHAFAGKLAPQGVIMLHDSVWRGSSPIYGPGREYVHNVVDFVDELKGSPDWQTFDVPFGNGVTMVRRQIAPPAPSPPSRSAYDRETFEPR</sequence>
<feature type="region of interest" description="Disordered" evidence="1">
    <location>
        <begin position="213"/>
        <end position="235"/>
    </location>
</feature>
<dbReference type="Gene3D" id="3.40.50.150">
    <property type="entry name" value="Vaccinia Virus protein VP39"/>
    <property type="match status" value="1"/>
</dbReference>
<dbReference type="AlphaFoldDB" id="A0A517TZ83"/>
<evidence type="ECO:0000313" key="3">
    <source>
        <dbReference type="Proteomes" id="UP000317909"/>
    </source>
</evidence>
<evidence type="ECO:0000313" key="2">
    <source>
        <dbReference type="EMBL" id="QDT73689.1"/>
    </source>
</evidence>
<organism evidence="2 3">
    <name type="scientific">Lacipirellula limnantheis</name>
    <dbReference type="NCBI Taxonomy" id="2528024"/>
    <lineage>
        <taxon>Bacteria</taxon>
        <taxon>Pseudomonadati</taxon>
        <taxon>Planctomycetota</taxon>
        <taxon>Planctomycetia</taxon>
        <taxon>Pirellulales</taxon>
        <taxon>Lacipirellulaceae</taxon>
        <taxon>Lacipirellula</taxon>
    </lineage>
</organism>
<name>A0A517TZ83_9BACT</name>
<reference evidence="2 3" key="1">
    <citation type="submission" date="2019-02" db="EMBL/GenBank/DDBJ databases">
        <title>Deep-cultivation of Planctomycetes and their phenomic and genomic characterization uncovers novel biology.</title>
        <authorList>
            <person name="Wiegand S."/>
            <person name="Jogler M."/>
            <person name="Boedeker C."/>
            <person name="Pinto D."/>
            <person name="Vollmers J."/>
            <person name="Rivas-Marin E."/>
            <person name="Kohn T."/>
            <person name="Peeters S.H."/>
            <person name="Heuer A."/>
            <person name="Rast P."/>
            <person name="Oberbeckmann S."/>
            <person name="Bunk B."/>
            <person name="Jeske O."/>
            <person name="Meyerdierks A."/>
            <person name="Storesund J.E."/>
            <person name="Kallscheuer N."/>
            <person name="Luecker S."/>
            <person name="Lage O.M."/>
            <person name="Pohl T."/>
            <person name="Merkel B.J."/>
            <person name="Hornburger P."/>
            <person name="Mueller R.-W."/>
            <person name="Bruemmer F."/>
            <person name="Labrenz M."/>
            <person name="Spormann A.M."/>
            <person name="Op den Camp H."/>
            <person name="Overmann J."/>
            <person name="Amann R."/>
            <person name="Jetten M.S.M."/>
            <person name="Mascher T."/>
            <person name="Medema M.H."/>
            <person name="Devos D.P."/>
            <person name="Kaster A.-K."/>
            <person name="Ovreas L."/>
            <person name="Rohde M."/>
            <person name="Galperin M.Y."/>
            <person name="Jogler C."/>
        </authorList>
    </citation>
    <scope>NUCLEOTIDE SEQUENCE [LARGE SCALE GENOMIC DNA]</scope>
    <source>
        <strain evidence="2 3">I41</strain>
    </source>
</reference>
<keyword evidence="3" id="KW-1185">Reference proteome</keyword>
<gene>
    <name evidence="2" type="ORF">I41_28790</name>
</gene>
<dbReference type="InterPro" id="IPR029063">
    <property type="entry name" value="SAM-dependent_MTases_sf"/>
</dbReference>
<dbReference type="SUPFAM" id="SSF53335">
    <property type="entry name" value="S-adenosyl-L-methionine-dependent methyltransferases"/>
    <property type="match status" value="1"/>
</dbReference>
<evidence type="ECO:0000256" key="1">
    <source>
        <dbReference type="SAM" id="MobiDB-lite"/>
    </source>
</evidence>
<dbReference type="RefSeq" id="WP_210420948.1">
    <property type="nucleotide sequence ID" value="NZ_CP036339.1"/>
</dbReference>
<proteinExistence type="predicted"/>